<evidence type="ECO:0000256" key="12">
    <source>
        <dbReference type="ARBA" id="ARBA00049494"/>
    </source>
</evidence>
<dbReference type="GO" id="GO:0005737">
    <property type="term" value="C:cytoplasm"/>
    <property type="evidence" value="ECO:0007669"/>
    <property type="project" value="EnsemblFungi"/>
</dbReference>
<dbReference type="InParanoid" id="H2AWQ6"/>
<evidence type="ECO:0000256" key="6">
    <source>
        <dbReference type="ARBA" id="ARBA00022695"/>
    </source>
</evidence>
<keyword evidence="9" id="KW-0067">ATP-binding</keyword>
<accession>H2AWQ6</accession>
<evidence type="ECO:0000256" key="1">
    <source>
        <dbReference type="ARBA" id="ARBA00004726"/>
    </source>
</evidence>
<dbReference type="EMBL" id="HE650826">
    <property type="protein sequence ID" value="CCF58806.1"/>
    <property type="molecule type" value="Genomic_DNA"/>
</dbReference>
<dbReference type="Pfam" id="PF01507">
    <property type="entry name" value="PAPS_reduct"/>
    <property type="match status" value="1"/>
</dbReference>
<dbReference type="GO" id="GO:0003919">
    <property type="term" value="F:FMN adenylyltransferase activity"/>
    <property type="evidence" value="ECO:0007669"/>
    <property type="project" value="UniProtKB-EC"/>
</dbReference>
<dbReference type="OrthoDB" id="270728at2759"/>
<dbReference type="AlphaFoldDB" id="H2AWQ6"/>
<dbReference type="PANTHER" id="PTHR23293">
    <property type="entry name" value="FAD SYNTHETASE-RELATED FMN ADENYLYLTRANSFERASE"/>
    <property type="match status" value="1"/>
</dbReference>
<feature type="domain" description="Phosphoadenosine phosphosulphate reductase" evidence="13">
    <location>
        <begin position="56"/>
        <end position="235"/>
    </location>
</feature>
<keyword evidence="8" id="KW-0274">FAD</keyword>
<dbReference type="PANTHER" id="PTHR23293:SF9">
    <property type="entry name" value="FAD SYNTHASE"/>
    <property type="match status" value="1"/>
</dbReference>
<dbReference type="RefSeq" id="XP_003957941.1">
    <property type="nucleotide sequence ID" value="XM_003957892.1"/>
</dbReference>
<sequence length="313" mass="36734">MTLARISETCYKITKSYLNLTNRTSIITETQNAINLTRHILINDVFTRWSPLNGEISFSYNGGKDCQVLLLLYLSCLWEFFVVKANESQFDFKYHRFPMTQLPTVFINSEETWPTLENFMNYTQKRYHLSLYESMKDDDRYNKSMSMSDAFQDFLYKNPVTKAIVIGIRHTDPFGEHLKSIQKTDSNWPDFIRLQPLLHWKLGNIWSFLLFSNEPICGLYNYGFTSIGNVHETKPNPFLKIENSSNDIELPFSREISNSFNPEMRNDNNIVNFSEIDGTDKEWLLQYSGNYLPGWYLTDDSLERAGRFKKPKA</sequence>
<evidence type="ECO:0000256" key="7">
    <source>
        <dbReference type="ARBA" id="ARBA00022741"/>
    </source>
</evidence>
<evidence type="ECO:0000313" key="15">
    <source>
        <dbReference type="Proteomes" id="UP000005220"/>
    </source>
</evidence>
<evidence type="ECO:0000256" key="11">
    <source>
        <dbReference type="ARBA" id="ARBA00031871"/>
    </source>
</evidence>
<dbReference type="Proteomes" id="UP000005220">
    <property type="component" value="Chromosome 6"/>
</dbReference>
<dbReference type="HOGENOM" id="CLU_056971_0_1_1"/>
<evidence type="ECO:0000256" key="10">
    <source>
        <dbReference type="ARBA" id="ARBA00031145"/>
    </source>
</evidence>
<dbReference type="EC" id="2.7.7.2" evidence="2"/>
<gene>
    <name evidence="14" type="primary">KAFR0F02090</name>
    <name evidence="14" type="ORF">KAFR_0F02090</name>
</gene>
<reference evidence="14 15" key="1">
    <citation type="journal article" date="2011" name="Proc. Natl. Acad. Sci. U.S.A.">
        <title>Evolutionary erosion of yeast sex chromosomes by mating-type switching accidents.</title>
        <authorList>
            <person name="Gordon J.L."/>
            <person name="Armisen D."/>
            <person name="Proux-Wera E."/>
            <person name="Oheigeartaigh S.S."/>
            <person name="Byrne K.P."/>
            <person name="Wolfe K.H."/>
        </authorList>
    </citation>
    <scope>NUCLEOTIDE SEQUENCE [LARGE SCALE GENOMIC DNA]</scope>
    <source>
        <strain evidence="15">ATCC 22294 / BCRC 22015 / CBS 2517 / CECT 1963 / NBRC 1671 / NRRL Y-8276</strain>
    </source>
</reference>
<keyword evidence="5" id="KW-0808">Transferase</keyword>
<dbReference type="KEGG" id="kaf:KAFR_0F02090"/>
<comment type="catalytic activity">
    <reaction evidence="12">
        <text>FMN + ATP + H(+) = FAD + diphosphate</text>
        <dbReference type="Rhea" id="RHEA:17237"/>
        <dbReference type="ChEBI" id="CHEBI:15378"/>
        <dbReference type="ChEBI" id="CHEBI:30616"/>
        <dbReference type="ChEBI" id="CHEBI:33019"/>
        <dbReference type="ChEBI" id="CHEBI:57692"/>
        <dbReference type="ChEBI" id="CHEBI:58210"/>
        <dbReference type="EC" id="2.7.7.2"/>
    </reaction>
</comment>
<dbReference type="GO" id="GO:0006747">
    <property type="term" value="P:FAD biosynthetic process"/>
    <property type="evidence" value="ECO:0007669"/>
    <property type="project" value="EnsemblFungi"/>
</dbReference>
<dbReference type="InterPro" id="IPR014729">
    <property type="entry name" value="Rossmann-like_a/b/a_fold"/>
</dbReference>
<organism evidence="14 15">
    <name type="scientific">Kazachstania africana (strain ATCC 22294 / BCRC 22015 / CBS 2517 / CECT 1963 / NBRC 1671 / NRRL Y-8276)</name>
    <name type="common">Yeast</name>
    <name type="synonym">Kluyveromyces africanus</name>
    <dbReference type="NCBI Taxonomy" id="1071382"/>
    <lineage>
        <taxon>Eukaryota</taxon>
        <taxon>Fungi</taxon>
        <taxon>Dikarya</taxon>
        <taxon>Ascomycota</taxon>
        <taxon>Saccharomycotina</taxon>
        <taxon>Saccharomycetes</taxon>
        <taxon>Saccharomycetales</taxon>
        <taxon>Saccharomycetaceae</taxon>
        <taxon>Kazachstania</taxon>
    </lineage>
</organism>
<proteinExistence type="predicted"/>
<keyword evidence="6" id="KW-0548">Nucleotidyltransferase</keyword>
<dbReference type="eggNOG" id="KOG2644">
    <property type="taxonomic scope" value="Eukaryota"/>
</dbReference>
<evidence type="ECO:0000259" key="13">
    <source>
        <dbReference type="Pfam" id="PF01507"/>
    </source>
</evidence>
<dbReference type="SUPFAM" id="SSF52402">
    <property type="entry name" value="Adenine nucleotide alpha hydrolases-like"/>
    <property type="match status" value="1"/>
</dbReference>
<comment type="pathway">
    <text evidence="1">Cofactor biosynthesis; FAD biosynthesis; FAD from FMN: step 1/1.</text>
</comment>
<keyword evidence="15" id="KW-1185">Reference proteome</keyword>
<evidence type="ECO:0000256" key="8">
    <source>
        <dbReference type="ARBA" id="ARBA00022827"/>
    </source>
</evidence>
<evidence type="ECO:0000256" key="9">
    <source>
        <dbReference type="ARBA" id="ARBA00022840"/>
    </source>
</evidence>
<keyword evidence="3" id="KW-0285">Flavoprotein</keyword>
<dbReference type="GO" id="GO:0005524">
    <property type="term" value="F:ATP binding"/>
    <property type="evidence" value="ECO:0007669"/>
    <property type="project" value="UniProtKB-KW"/>
</dbReference>
<dbReference type="InterPro" id="IPR002500">
    <property type="entry name" value="PAPS_reduct_dom"/>
</dbReference>
<keyword evidence="4" id="KW-0288">FMN</keyword>
<evidence type="ECO:0000313" key="14">
    <source>
        <dbReference type="EMBL" id="CCF58806.1"/>
    </source>
</evidence>
<evidence type="ECO:0000256" key="3">
    <source>
        <dbReference type="ARBA" id="ARBA00022630"/>
    </source>
</evidence>
<evidence type="ECO:0000256" key="5">
    <source>
        <dbReference type="ARBA" id="ARBA00022679"/>
    </source>
</evidence>
<dbReference type="Gene3D" id="3.40.50.620">
    <property type="entry name" value="HUPs"/>
    <property type="match status" value="1"/>
</dbReference>
<keyword evidence="7" id="KW-0547">Nucleotide-binding</keyword>
<evidence type="ECO:0000256" key="4">
    <source>
        <dbReference type="ARBA" id="ARBA00022643"/>
    </source>
</evidence>
<dbReference type="FunCoup" id="H2AWQ6">
    <property type="interactions" value="167"/>
</dbReference>
<name>H2AWQ6_KAZAF</name>
<evidence type="ECO:0000256" key="2">
    <source>
        <dbReference type="ARBA" id="ARBA00012393"/>
    </source>
</evidence>
<dbReference type="STRING" id="1071382.H2AWQ6"/>
<dbReference type="GeneID" id="13884274"/>
<protein>
    <recommendedName>
        <fullName evidence="2">FAD synthase</fullName>
        <ecNumber evidence="2">2.7.7.2</ecNumber>
    </recommendedName>
    <alternativeName>
        <fullName evidence="10">FAD pyrophosphorylase</fullName>
    </alternativeName>
    <alternativeName>
        <fullName evidence="11">FMN adenylyltransferase</fullName>
    </alternativeName>
</protein>